<dbReference type="PANTHER" id="PTHR16026:SF0">
    <property type="entry name" value="CARTILAGE ACIDIC PROTEIN 1"/>
    <property type="match status" value="1"/>
</dbReference>
<proteinExistence type="predicted"/>
<gene>
    <name evidence="3" type="ORF">ACHKAR_16795</name>
</gene>
<sequence length="1092" mass="120223">MMSIRTFCLLILIVSVVSCKEQVPKSLLEYVPAETSGVSFSNTLTEDEQFNIVDYLYFYNGGGVAVGDINNDGLEDIYFTANQAENKLYLNKGNFEFEDITESAGVSSPGAWKTGVTMADVNADGYLDIYVCRVGKYKGISGQNQLFINNGDLTFTESAASFGLDFKGFSTQAAFFDFDNDQDLDVYLLNHSVHTKRSYGRSTLRLDEDSLAGDLLLRNDGGMFVDVTKSAGIYTSQIGYGLGIGLSDFNFDGYTDIYISNDFHENDYLYLNNQDGTFTESIGSMITHSSRSSMGNDIGDINNDGLPEIITLDMLPEDEKVLKNSAGEESYEIYKLKQTFGYEKQFARNMLQLNNGDGTFSEVGLMTGVAATDWSWAPLFADLDLDGYKDLFISNGIVKRPNDLDYIMFLSANDFKVGNDEISDSALIAQMPDGKVENYLFRNQGGISFENVSASWAKLEKTVSTSSVYADLDNDGDLDLVVNNINDRAQILKNNQQGNNYLKVRLKGSSGNPNGVGTKVRLYAEGNLQYQELFPDRGFQSSTTKELVFGVGKSAKVDSLRVIWPGGGTQMLTAVEVNQTILLDMAQAKGLFEYEEEGQPPVLKEVTEQSQLAFRHFENPFVDFNAQYLIPHVISRDGPAIAVADVNGDGLEDAYICGASGNNGMLYLQNADGTFRKHSAETFRSNPAPEETAALFFDADNDGDQDLYLASGGNEFQPPNPRLNDRLFYNDGAGNFSLQQGALEENFQHGSVVIASDIDHDGDQDLFVGGRVVAGKYGQTPESRILFNIGPGRFRNETAGVAPELEHIGMVTDAVWADLDEDGYEDLIIVGEWMPITVFMNRNGKLEKADIPDLDRTNGWWNTITLTDLNGDGRPDFVLGNLGTNSKLQPSVDQPVRMYVNDFDKNLSLDQIITYSIGDKEYPLANRDELVKQMPLIKKLFILNKDFSGKSIDQIFQPEALSASKRYEACTYKSIALMNLGGLRFEQKELPAVAQRAPVYAIASLDVNNDGNQDLILGGNMEWATPYFGAYDASQGALLLGNGQGEFSVPKASEAGLKIRGDIRSLAVIQSAKGSKYILVGRNDDVALVFSY</sequence>
<dbReference type="PROSITE" id="PS51257">
    <property type="entry name" value="PROKAR_LIPOPROTEIN"/>
    <property type="match status" value="1"/>
</dbReference>
<keyword evidence="4" id="KW-1185">Reference proteome</keyword>
<organism evidence="3 4">
    <name type="scientific">Marinoscillum luteum</name>
    <dbReference type="NCBI Taxonomy" id="861051"/>
    <lineage>
        <taxon>Bacteria</taxon>
        <taxon>Pseudomonadati</taxon>
        <taxon>Bacteroidota</taxon>
        <taxon>Cytophagia</taxon>
        <taxon>Cytophagales</taxon>
        <taxon>Reichenbachiellaceae</taxon>
        <taxon>Marinoscillum</taxon>
    </lineage>
</organism>
<dbReference type="InterPro" id="IPR028994">
    <property type="entry name" value="Integrin_alpha_N"/>
</dbReference>
<comment type="caution">
    <text evidence="3">The sequence shown here is derived from an EMBL/GenBank/DDBJ whole genome shotgun (WGS) entry which is preliminary data.</text>
</comment>
<evidence type="ECO:0000256" key="1">
    <source>
        <dbReference type="ARBA" id="ARBA00022729"/>
    </source>
</evidence>
<feature type="domain" description="ASPIC/UnbV" evidence="2">
    <location>
        <begin position="515"/>
        <end position="581"/>
    </location>
</feature>
<name>A0ABW7NBV2_9BACT</name>
<keyword evidence="1" id="KW-0732">Signal</keyword>
<dbReference type="PANTHER" id="PTHR16026">
    <property type="entry name" value="CARTILAGE ACIDIC PROTEIN 1"/>
    <property type="match status" value="1"/>
</dbReference>
<protein>
    <submittedName>
        <fullName evidence="3">VCBS repeat-containing protein</fullName>
    </submittedName>
</protein>
<evidence type="ECO:0000259" key="2">
    <source>
        <dbReference type="Pfam" id="PF07593"/>
    </source>
</evidence>
<dbReference type="InterPro" id="IPR013517">
    <property type="entry name" value="FG-GAP"/>
</dbReference>
<dbReference type="Gene3D" id="2.130.10.130">
    <property type="entry name" value="Integrin alpha, N-terminal"/>
    <property type="match status" value="3"/>
</dbReference>
<evidence type="ECO:0000313" key="3">
    <source>
        <dbReference type="EMBL" id="MFH6985113.1"/>
    </source>
</evidence>
<dbReference type="SUPFAM" id="SSF69318">
    <property type="entry name" value="Integrin alpha N-terminal domain"/>
    <property type="match status" value="3"/>
</dbReference>
<reference evidence="3 4" key="1">
    <citation type="journal article" date="2013" name="Int. J. Syst. Evol. Microbiol.">
        <title>Marinoscillum luteum sp. nov., isolated from marine sediment.</title>
        <authorList>
            <person name="Cha I.T."/>
            <person name="Park S.J."/>
            <person name="Kim S.J."/>
            <person name="Kim J.G."/>
            <person name="Jung M.Y."/>
            <person name="Shin K.S."/>
            <person name="Kwon K.K."/>
            <person name="Yang S.H."/>
            <person name="Seo Y.S."/>
            <person name="Rhee S.K."/>
        </authorList>
    </citation>
    <scope>NUCLEOTIDE SEQUENCE [LARGE SCALE GENOMIC DNA]</scope>
    <source>
        <strain evidence="3 4">KCTC 23939</strain>
    </source>
</reference>
<dbReference type="Pfam" id="PF07593">
    <property type="entry name" value="UnbV_ASPIC"/>
    <property type="match status" value="1"/>
</dbReference>
<dbReference type="EMBL" id="JBIPKE010000019">
    <property type="protein sequence ID" value="MFH6985113.1"/>
    <property type="molecule type" value="Genomic_DNA"/>
</dbReference>
<dbReference type="Proteomes" id="UP001610063">
    <property type="component" value="Unassembled WGS sequence"/>
</dbReference>
<accession>A0ABW7NBV2</accession>
<evidence type="ECO:0000313" key="4">
    <source>
        <dbReference type="Proteomes" id="UP001610063"/>
    </source>
</evidence>
<dbReference type="Pfam" id="PF13517">
    <property type="entry name" value="FG-GAP_3"/>
    <property type="match status" value="5"/>
</dbReference>
<dbReference type="RefSeq" id="WP_395418583.1">
    <property type="nucleotide sequence ID" value="NZ_JBIPKE010000019.1"/>
</dbReference>
<dbReference type="InterPro" id="IPR027039">
    <property type="entry name" value="Crtac1"/>
</dbReference>
<dbReference type="InterPro" id="IPR011519">
    <property type="entry name" value="UnbV_ASPIC"/>
</dbReference>